<evidence type="ECO:0000313" key="1">
    <source>
        <dbReference type="EMBL" id="WSE34509.1"/>
    </source>
</evidence>
<gene>
    <name evidence="1" type="ORF">VSH64_20885</name>
</gene>
<accession>A0ABZ1IJX4</accession>
<sequence length="132" mass="13683">MGEGTVDLLVRIDGDGASRTTLDRLSTILAGDLRAARVGRVDRATTAADHGTKSGVLPVLGDLTVNGVAVTAATVLYKTLTAFLDRSKARSVTVKLGDTEVVVNAATKSEVADALALAMKHATDTRKPEHDG</sequence>
<dbReference type="RefSeq" id="WP_326837317.1">
    <property type="nucleotide sequence ID" value="NZ_CP142149.1"/>
</dbReference>
<keyword evidence="2" id="KW-1185">Reference proteome</keyword>
<dbReference type="EMBL" id="CP142149">
    <property type="protein sequence ID" value="WSE34509.1"/>
    <property type="molecule type" value="Genomic_DNA"/>
</dbReference>
<proteinExistence type="predicted"/>
<evidence type="ECO:0000313" key="2">
    <source>
        <dbReference type="Proteomes" id="UP001330812"/>
    </source>
</evidence>
<reference evidence="1 2" key="1">
    <citation type="journal article" date="2015" name="Int. J. Syst. Evol. Microbiol.">
        <title>Amycolatopsis rhabdoformis sp. nov., an actinomycete isolated from a tropical forest soil.</title>
        <authorList>
            <person name="Souza W.R."/>
            <person name="Silva R.E."/>
            <person name="Goodfellow M."/>
            <person name="Busarakam K."/>
            <person name="Figueiro F.S."/>
            <person name="Ferreira D."/>
            <person name="Rodrigues-Filho E."/>
            <person name="Moraes L.A.B."/>
            <person name="Zucchi T.D."/>
        </authorList>
    </citation>
    <scope>NUCLEOTIDE SEQUENCE [LARGE SCALE GENOMIC DNA]</scope>
    <source>
        <strain evidence="1 2">NCIMB 14900</strain>
    </source>
</reference>
<dbReference type="Proteomes" id="UP001330812">
    <property type="component" value="Chromosome"/>
</dbReference>
<name>A0ABZ1IJX4_9PSEU</name>
<protein>
    <submittedName>
        <fullName evidence="1">Uncharacterized protein</fullName>
    </submittedName>
</protein>
<organism evidence="1 2">
    <name type="scientific">Amycolatopsis rhabdoformis</name>
    <dbReference type="NCBI Taxonomy" id="1448059"/>
    <lineage>
        <taxon>Bacteria</taxon>
        <taxon>Bacillati</taxon>
        <taxon>Actinomycetota</taxon>
        <taxon>Actinomycetes</taxon>
        <taxon>Pseudonocardiales</taxon>
        <taxon>Pseudonocardiaceae</taxon>
        <taxon>Amycolatopsis</taxon>
    </lineage>
</organism>